<comment type="caution">
    <text evidence="3">The sequence shown here is derived from an EMBL/GenBank/DDBJ whole genome shotgun (WGS) entry which is preliminary data.</text>
</comment>
<accession>A0ABN1TT01</accession>
<gene>
    <name evidence="3" type="ORF">GCM10009668_14330</name>
</gene>
<feature type="transmembrane region" description="Helical" evidence="2">
    <location>
        <begin position="168"/>
        <end position="190"/>
    </location>
</feature>
<keyword evidence="2" id="KW-1133">Transmembrane helix</keyword>
<evidence type="ECO:0000256" key="1">
    <source>
        <dbReference type="SAM" id="MobiDB-lite"/>
    </source>
</evidence>
<keyword evidence="4" id="KW-1185">Reference proteome</keyword>
<reference evidence="3 4" key="1">
    <citation type="journal article" date="2019" name="Int. J. Syst. Evol. Microbiol.">
        <title>The Global Catalogue of Microorganisms (GCM) 10K type strain sequencing project: providing services to taxonomists for standard genome sequencing and annotation.</title>
        <authorList>
            <consortium name="The Broad Institute Genomics Platform"/>
            <consortium name="The Broad Institute Genome Sequencing Center for Infectious Disease"/>
            <person name="Wu L."/>
            <person name="Ma J."/>
        </authorList>
    </citation>
    <scope>NUCLEOTIDE SEQUENCE [LARGE SCALE GENOMIC DNA]</scope>
    <source>
        <strain evidence="3 4">JCM 13008</strain>
    </source>
</reference>
<feature type="transmembrane region" description="Helical" evidence="2">
    <location>
        <begin position="140"/>
        <end position="162"/>
    </location>
</feature>
<evidence type="ECO:0000256" key="2">
    <source>
        <dbReference type="SAM" id="Phobius"/>
    </source>
</evidence>
<proteinExistence type="predicted"/>
<evidence type="ECO:0000313" key="4">
    <source>
        <dbReference type="Proteomes" id="UP001501581"/>
    </source>
</evidence>
<name>A0ABN1TT01_9ACTN</name>
<keyword evidence="2" id="KW-0812">Transmembrane</keyword>
<organism evidence="3 4">
    <name type="scientific">Nocardioides dubius</name>
    <dbReference type="NCBI Taxonomy" id="317019"/>
    <lineage>
        <taxon>Bacteria</taxon>
        <taxon>Bacillati</taxon>
        <taxon>Actinomycetota</taxon>
        <taxon>Actinomycetes</taxon>
        <taxon>Propionibacteriales</taxon>
        <taxon>Nocardioidaceae</taxon>
        <taxon>Nocardioides</taxon>
    </lineage>
</organism>
<feature type="compositionally biased region" description="Basic and acidic residues" evidence="1">
    <location>
        <begin position="10"/>
        <end position="27"/>
    </location>
</feature>
<sequence>MNAPEPQPDDVSRPEETARQRARREAKPMAPLQGMAMGLILIALDSQSRFDLFPDPLGWLLVLWGVAKLPLPERNALLTTAGIATATAAALYVPVIEEAVGDAGLAMIWAVQLPDLAFVIVLCRALIAGARRQSPVDRTAAGRFGVALTAAVVVIALVPIGSAAETDGLITAADGGFVLLWLWLVWNLFAVSGRPWLAARPATSGRP</sequence>
<feature type="transmembrane region" description="Helical" evidence="2">
    <location>
        <begin position="76"/>
        <end position="95"/>
    </location>
</feature>
<dbReference type="EMBL" id="BAAALG010000005">
    <property type="protein sequence ID" value="GAA1098085.1"/>
    <property type="molecule type" value="Genomic_DNA"/>
</dbReference>
<evidence type="ECO:0000313" key="3">
    <source>
        <dbReference type="EMBL" id="GAA1098085.1"/>
    </source>
</evidence>
<feature type="region of interest" description="Disordered" evidence="1">
    <location>
        <begin position="1"/>
        <end position="28"/>
    </location>
</feature>
<dbReference type="RefSeq" id="WP_343992802.1">
    <property type="nucleotide sequence ID" value="NZ_BAAALG010000005.1"/>
</dbReference>
<feature type="transmembrane region" description="Helical" evidence="2">
    <location>
        <begin position="107"/>
        <end position="128"/>
    </location>
</feature>
<keyword evidence="2" id="KW-0472">Membrane</keyword>
<dbReference type="Proteomes" id="UP001501581">
    <property type="component" value="Unassembled WGS sequence"/>
</dbReference>
<protein>
    <submittedName>
        <fullName evidence="3">Uncharacterized protein</fullName>
    </submittedName>
</protein>